<evidence type="ECO:0000256" key="4">
    <source>
        <dbReference type="ARBA" id="ARBA00022840"/>
    </source>
</evidence>
<keyword evidence="2 7" id="KW-0812">Transmembrane</keyword>
<dbReference type="PROSITE" id="PS50929">
    <property type="entry name" value="ABC_TM1F"/>
    <property type="match status" value="1"/>
</dbReference>
<evidence type="ECO:0000256" key="3">
    <source>
        <dbReference type="ARBA" id="ARBA00022741"/>
    </source>
</evidence>
<evidence type="ECO:0000259" key="9">
    <source>
        <dbReference type="PROSITE" id="PS50929"/>
    </source>
</evidence>
<dbReference type="CDD" id="cd18550">
    <property type="entry name" value="ABC_6TM_exporter_like"/>
    <property type="match status" value="1"/>
</dbReference>
<dbReference type="InterPro" id="IPR003439">
    <property type="entry name" value="ABC_transporter-like_ATP-bd"/>
</dbReference>
<sequence>MGAHSVMRSFSRDPEVARRHVARDTWRRVAGYAAAYRWRIGIFLVLTVVTSLLVVVTPLILQRLVDDGVTEGDRGVVLFLAGLTVVVALVEAAVTLVTRWLSARIGEGLIFDLRTQVFDHVQRQPVAFFTRTQTGSLVTRLNNDVIGAQRAFTTVLSGVLSNVVSVVVVVVTMFALSWQITLASLALVPLFLVPARYVGRRLQSLTRESFALNAELGTRMTERFNVGGALLVRLLGEPATESRQYGERAGRVRDIGIRIAMANRFFVAALALVAALATALTYGIGGLLAISGELTIGTLLALAALLGRLYGPLTGLSNVRVDVMTTVVSFERVFEVLDLPPLVTERDDPVELPDGPLEVRFDDVTFTYPGSEKVSLSSLEQTGAPVTPEGRPVLQGVEFVAAPGSKVALVGPSGAGKTTMTALVARLYDVDGGAVRLGGVDVRDASFASLRQAVGVVTQDAHLFHDTIRENLAYAAPGATEEQMWQALEDAQVAPLVRSLPEGLDTVVGDRGHRLSGGEKQRLAIARLLLRDPGVVVLDEATAHLDSGSEAAVQAALERTLAGRTAVVVAHRLSTVRDADLVLVVQDGRIVERGTHATLAGTDGLYATLYRTQLLADLEGATAAEEELAAEAR</sequence>
<evidence type="ECO:0000256" key="5">
    <source>
        <dbReference type="ARBA" id="ARBA00022989"/>
    </source>
</evidence>
<dbReference type="PANTHER" id="PTHR43394">
    <property type="entry name" value="ATP-DEPENDENT PERMEASE MDL1, MITOCHONDRIAL"/>
    <property type="match status" value="1"/>
</dbReference>
<dbReference type="InterPro" id="IPR011527">
    <property type="entry name" value="ABC1_TM_dom"/>
</dbReference>
<gene>
    <name evidence="10" type="ORF">ACFPJ6_02310</name>
</gene>
<dbReference type="InterPro" id="IPR036640">
    <property type="entry name" value="ABC1_TM_sf"/>
</dbReference>
<feature type="transmembrane region" description="Helical" evidence="7">
    <location>
        <begin position="151"/>
        <end position="174"/>
    </location>
</feature>
<dbReference type="PANTHER" id="PTHR43394:SF1">
    <property type="entry name" value="ATP-BINDING CASSETTE SUB-FAMILY B MEMBER 10, MITOCHONDRIAL"/>
    <property type="match status" value="1"/>
</dbReference>
<evidence type="ECO:0000256" key="6">
    <source>
        <dbReference type="ARBA" id="ARBA00023136"/>
    </source>
</evidence>
<dbReference type="PROSITE" id="PS50893">
    <property type="entry name" value="ABC_TRANSPORTER_2"/>
    <property type="match status" value="1"/>
</dbReference>
<evidence type="ECO:0000256" key="2">
    <source>
        <dbReference type="ARBA" id="ARBA00022692"/>
    </source>
</evidence>
<dbReference type="Proteomes" id="UP001596122">
    <property type="component" value="Unassembled WGS sequence"/>
</dbReference>
<dbReference type="PROSITE" id="PS00211">
    <property type="entry name" value="ABC_TRANSPORTER_1"/>
    <property type="match status" value="1"/>
</dbReference>
<dbReference type="SUPFAM" id="SSF52540">
    <property type="entry name" value="P-loop containing nucleoside triphosphate hydrolases"/>
    <property type="match status" value="1"/>
</dbReference>
<keyword evidence="5 7" id="KW-1133">Transmembrane helix</keyword>
<evidence type="ECO:0000256" key="1">
    <source>
        <dbReference type="ARBA" id="ARBA00004651"/>
    </source>
</evidence>
<organism evidence="10 11">
    <name type="scientific">Aquipuribacter nitratireducens</name>
    <dbReference type="NCBI Taxonomy" id="650104"/>
    <lineage>
        <taxon>Bacteria</taxon>
        <taxon>Bacillati</taxon>
        <taxon>Actinomycetota</taxon>
        <taxon>Actinomycetes</taxon>
        <taxon>Micrococcales</taxon>
        <taxon>Intrasporangiaceae</taxon>
        <taxon>Aquipuribacter</taxon>
    </lineage>
</organism>
<evidence type="ECO:0000259" key="8">
    <source>
        <dbReference type="PROSITE" id="PS50893"/>
    </source>
</evidence>
<comment type="subcellular location">
    <subcellularLocation>
        <location evidence="1">Cell membrane</location>
        <topology evidence="1">Multi-pass membrane protein</topology>
    </subcellularLocation>
</comment>
<feature type="domain" description="ABC transporter" evidence="8">
    <location>
        <begin position="359"/>
        <end position="612"/>
    </location>
</feature>
<feature type="transmembrane region" description="Helical" evidence="7">
    <location>
        <begin position="76"/>
        <end position="97"/>
    </location>
</feature>
<evidence type="ECO:0000313" key="10">
    <source>
        <dbReference type="EMBL" id="MFC5379614.1"/>
    </source>
</evidence>
<keyword evidence="4 10" id="KW-0067">ATP-binding</keyword>
<name>A0ABW0GIM6_9MICO</name>
<accession>A0ABW0GIM6</accession>
<dbReference type="Gene3D" id="1.20.1560.10">
    <property type="entry name" value="ABC transporter type 1, transmembrane domain"/>
    <property type="match status" value="1"/>
</dbReference>
<reference evidence="11" key="1">
    <citation type="journal article" date="2019" name="Int. J. Syst. Evol. Microbiol.">
        <title>The Global Catalogue of Microorganisms (GCM) 10K type strain sequencing project: providing services to taxonomists for standard genome sequencing and annotation.</title>
        <authorList>
            <consortium name="The Broad Institute Genomics Platform"/>
            <consortium name="The Broad Institute Genome Sequencing Center for Infectious Disease"/>
            <person name="Wu L."/>
            <person name="Ma J."/>
        </authorList>
    </citation>
    <scope>NUCLEOTIDE SEQUENCE [LARGE SCALE GENOMIC DNA]</scope>
    <source>
        <strain evidence="11">CCUG 43114</strain>
    </source>
</reference>
<dbReference type="EMBL" id="JBHSLD010000004">
    <property type="protein sequence ID" value="MFC5379614.1"/>
    <property type="molecule type" value="Genomic_DNA"/>
</dbReference>
<feature type="transmembrane region" description="Helical" evidence="7">
    <location>
        <begin position="180"/>
        <end position="199"/>
    </location>
</feature>
<feature type="transmembrane region" description="Helical" evidence="7">
    <location>
        <begin position="265"/>
        <end position="284"/>
    </location>
</feature>
<evidence type="ECO:0000256" key="7">
    <source>
        <dbReference type="SAM" id="Phobius"/>
    </source>
</evidence>
<dbReference type="InterPro" id="IPR017871">
    <property type="entry name" value="ABC_transporter-like_CS"/>
</dbReference>
<dbReference type="SMART" id="SM00382">
    <property type="entry name" value="AAA"/>
    <property type="match status" value="1"/>
</dbReference>
<dbReference type="RefSeq" id="WP_340268798.1">
    <property type="nucleotide sequence ID" value="NZ_JBBEOG010000003.1"/>
</dbReference>
<keyword evidence="11" id="KW-1185">Reference proteome</keyword>
<dbReference type="Pfam" id="PF00664">
    <property type="entry name" value="ABC_membrane"/>
    <property type="match status" value="1"/>
</dbReference>
<evidence type="ECO:0000313" key="11">
    <source>
        <dbReference type="Proteomes" id="UP001596122"/>
    </source>
</evidence>
<dbReference type="Pfam" id="PF00005">
    <property type="entry name" value="ABC_tran"/>
    <property type="match status" value="1"/>
</dbReference>
<dbReference type="GO" id="GO:0005524">
    <property type="term" value="F:ATP binding"/>
    <property type="evidence" value="ECO:0007669"/>
    <property type="project" value="UniProtKB-KW"/>
</dbReference>
<dbReference type="InterPro" id="IPR027417">
    <property type="entry name" value="P-loop_NTPase"/>
</dbReference>
<feature type="transmembrane region" description="Helical" evidence="7">
    <location>
        <begin position="40"/>
        <end position="61"/>
    </location>
</feature>
<keyword evidence="3" id="KW-0547">Nucleotide-binding</keyword>
<keyword evidence="6 7" id="KW-0472">Membrane</keyword>
<dbReference type="InterPro" id="IPR039421">
    <property type="entry name" value="Type_1_exporter"/>
</dbReference>
<dbReference type="InterPro" id="IPR003593">
    <property type="entry name" value="AAA+_ATPase"/>
</dbReference>
<feature type="domain" description="ABC transmembrane type-1" evidence="9">
    <location>
        <begin position="42"/>
        <end position="325"/>
    </location>
</feature>
<protein>
    <submittedName>
        <fullName evidence="10">ABC transporter ATP-binding protein</fullName>
    </submittedName>
</protein>
<comment type="caution">
    <text evidence="10">The sequence shown here is derived from an EMBL/GenBank/DDBJ whole genome shotgun (WGS) entry which is preliminary data.</text>
</comment>
<dbReference type="SUPFAM" id="SSF90123">
    <property type="entry name" value="ABC transporter transmembrane region"/>
    <property type="match status" value="1"/>
</dbReference>
<proteinExistence type="predicted"/>
<dbReference type="Gene3D" id="3.40.50.300">
    <property type="entry name" value="P-loop containing nucleotide triphosphate hydrolases"/>
    <property type="match status" value="1"/>
</dbReference>